<comment type="caution">
    <text evidence="12">The sequence shown here is derived from an EMBL/GenBank/DDBJ whole genome shotgun (WGS) entry which is preliminary data.</text>
</comment>
<keyword evidence="4" id="KW-1003">Cell membrane</keyword>
<dbReference type="Gene3D" id="3.40.50.300">
    <property type="entry name" value="P-loop containing nucleotide triphosphate hydrolases"/>
    <property type="match status" value="2"/>
</dbReference>
<evidence type="ECO:0000256" key="3">
    <source>
        <dbReference type="ARBA" id="ARBA00022448"/>
    </source>
</evidence>
<dbReference type="AlphaFoldDB" id="A0ABD6GGZ3"/>
<evidence type="ECO:0000256" key="2">
    <source>
        <dbReference type="ARBA" id="ARBA00005417"/>
    </source>
</evidence>
<proteinExistence type="inferred from homology"/>
<dbReference type="InterPro" id="IPR003439">
    <property type="entry name" value="ABC_transporter-like_ATP-bd"/>
</dbReference>
<dbReference type="PROSITE" id="PS50893">
    <property type="entry name" value="ABC_TRANSPORTER_2"/>
    <property type="match status" value="2"/>
</dbReference>
<dbReference type="SMART" id="SM00382">
    <property type="entry name" value="AAA"/>
    <property type="match status" value="2"/>
</dbReference>
<keyword evidence="7" id="KW-0547">Nucleotide-binding</keyword>
<dbReference type="InterPro" id="IPR027417">
    <property type="entry name" value="P-loop_NTPase"/>
</dbReference>
<keyword evidence="5" id="KW-0762">Sugar transport</keyword>
<dbReference type="PROSITE" id="PS00211">
    <property type="entry name" value="ABC_TRANSPORTER_1"/>
    <property type="match status" value="1"/>
</dbReference>
<dbReference type="Pfam" id="PF00005">
    <property type="entry name" value="ABC_tran"/>
    <property type="match status" value="2"/>
</dbReference>
<accession>A0ABD6GGZ3</accession>
<keyword evidence="8 12" id="KW-0067">ATP-binding</keyword>
<feature type="domain" description="ABC transporter" evidence="11">
    <location>
        <begin position="259"/>
        <end position="501"/>
    </location>
</feature>
<evidence type="ECO:0000256" key="9">
    <source>
        <dbReference type="ARBA" id="ARBA00022967"/>
    </source>
</evidence>
<evidence type="ECO:0000259" key="11">
    <source>
        <dbReference type="PROSITE" id="PS50893"/>
    </source>
</evidence>
<evidence type="ECO:0000256" key="7">
    <source>
        <dbReference type="ARBA" id="ARBA00022741"/>
    </source>
</evidence>
<comment type="subcellular location">
    <subcellularLocation>
        <location evidence="1">Cell membrane</location>
        <topology evidence="1">Peripheral membrane protein</topology>
    </subcellularLocation>
</comment>
<name>A0ABD6GGZ3_AGRVI</name>
<dbReference type="Proteomes" id="UP000175993">
    <property type="component" value="Unassembled WGS sequence"/>
</dbReference>
<sequence length="520" mass="56094">MTISQQAVLAATAITKTFGAHVALHTIDIAFRPGEVHALLGENGAGKSTLIKILTGAYTPDGGTVLVDGAPMSFSTPQQAQAAGIGTVYQEVNLLTNMTVADNLFIGRQPRRFGLVDHRTMEREARRILSGYGLDIDVRAELATFSVAVQQIIAIARAVELSGKVLILDEPTASLDRSEVLKLFEIVRGLKARGLAIVFITHFLDQVFELCDHATVLRNGKLVGSQPIDTLNRTTLVRMMLGKDLSLHHDAVAGIEAEVGESLMQFTGYGLDGKVQPFTLTIHKGEVIGVAGLLGSGRTEMARLMFGIDSADKGELTLNGASFKIRSPRQAIDLGFGFCPEDRKADGIFGDLSVRENIIIAMQAKLGWLRTLSYDEQMEIAGQFIEALDIRTASAELPIKLLSGGNQQKAILARWLATDPRFLILDEPTRGIDVGAHAEIVRMISRLREDGLALIVISSELDEVVSYSSRIVVMRDRAMVAELHGADIAPDVIVQTIAAQSNTPQSNLPGQPAHSEGAFS</sequence>
<protein>
    <submittedName>
        <fullName evidence="12">ATP-binding cassette domain-containing protein</fullName>
    </submittedName>
</protein>
<organism evidence="12 13">
    <name type="scientific">Agrobacterium vitis</name>
    <name type="common">Rhizobium vitis</name>
    <dbReference type="NCBI Taxonomy" id="373"/>
    <lineage>
        <taxon>Bacteria</taxon>
        <taxon>Pseudomonadati</taxon>
        <taxon>Pseudomonadota</taxon>
        <taxon>Alphaproteobacteria</taxon>
        <taxon>Hyphomicrobiales</taxon>
        <taxon>Rhizobiaceae</taxon>
        <taxon>Rhizobium/Agrobacterium group</taxon>
        <taxon>Agrobacterium</taxon>
    </lineage>
</organism>
<evidence type="ECO:0000256" key="6">
    <source>
        <dbReference type="ARBA" id="ARBA00022737"/>
    </source>
</evidence>
<dbReference type="PANTHER" id="PTHR43790">
    <property type="entry name" value="CARBOHYDRATE TRANSPORT ATP-BINDING PROTEIN MG119-RELATED"/>
    <property type="match status" value="1"/>
</dbReference>
<dbReference type="GO" id="GO:0005886">
    <property type="term" value="C:plasma membrane"/>
    <property type="evidence" value="ECO:0007669"/>
    <property type="project" value="UniProtKB-SubCell"/>
</dbReference>
<comment type="similarity">
    <text evidence="2">Belongs to the ABC transporter superfamily.</text>
</comment>
<evidence type="ECO:0000256" key="5">
    <source>
        <dbReference type="ARBA" id="ARBA00022597"/>
    </source>
</evidence>
<keyword evidence="9" id="KW-1278">Translocase</keyword>
<evidence type="ECO:0000256" key="1">
    <source>
        <dbReference type="ARBA" id="ARBA00004202"/>
    </source>
</evidence>
<dbReference type="FunFam" id="3.40.50.300:FF:000127">
    <property type="entry name" value="Ribose import ATP-binding protein RbsA"/>
    <property type="match status" value="1"/>
</dbReference>
<dbReference type="CDD" id="cd03216">
    <property type="entry name" value="ABC_Carb_Monos_I"/>
    <property type="match status" value="1"/>
</dbReference>
<dbReference type="SUPFAM" id="SSF52540">
    <property type="entry name" value="P-loop containing nucleoside triphosphate hydrolases"/>
    <property type="match status" value="2"/>
</dbReference>
<dbReference type="InterPro" id="IPR017871">
    <property type="entry name" value="ABC_transporter-like_CS"/>
</dbReference>
<evidence type="ECO:0000256" key="10">
    <source>
        <dbReference type="ARBA" id="ARBA00023136"/>
    </source>
</evidence>
<evidence type="ECO:0000313" key="13">
    <source>
        <dbReference type="Proteomes" id="UP000175993"/>
    </source>
</evidence>
<keyword evidence="6" id="KW-0677">Repeat</keyword>
<evidence type="ECO:0000256" key="4">
    <source>
        <dbReference type="ARBA" id="ARBA00022475"/>
    </source>
</evidence>
<dbReference type="GO" id="GO:0005524">
    <property type="term" value="F:ATP binding"/>
    <property type="evidence" value="ECO:0007669"/>
    <property type="project" value="UniProtKB-KW"/>
</dbReference>
<dbReference type="InterPro" id="IPR050107">
    <property type="entry name" value="ABC_carbohydrate_import_ATPase"/>
</dbReference>
<dbReference type="PANTHER" id="PTHR43790:SF9">
    <property type="entry name" value="GALACTOFURANOSE TRANSPORTER ATP-BINDING PROTEIN YTFR"/>
    <property type="match status" value="1"/>
</dbReference>
<dbReference type="CDD" id="cd03215">
    <property type="entry name" value="ABC_Carb_Monos_II"/>
    <property type="match status" value="1"/>
</dbReference>
<dbReference type="RefSeq" id="WP_070163394.1">
    <property type="nucleotide sequence ID" value="NZ_CP118260.1"/>
</dbReference>
<keyword evidence="3" id="KW-0813">Transport</keyword>
<evidence type="ECO:0000256" key="8">
    <source>
        <dbReference type="ARBA" id="ARBA00022840"/>
    </source>
</evidence>
<gene>
    <name evidence="12" type="ORF">BBI04_015020</name>
</gene>
<feature type="domain" description="ABC transporter" evidence="11">
    <location>
        <begin position="9"/>
        <end position="244"/>
    </location>
</feature>
<dbReference type="EMBL" id="MBEV02000007">
    <property type="protein sequence ID" value="MUP06116.1"/>
    <property type="molecule type" value="Genomic_DNA"/>
</dbReference>
<reference evidence="12 13" key="1">
    <citation type="submission" date="2019-11" db="EMBL/GenBank/DDBJ databases">
        <title>Whole-genome sequencing of Allorhizobium vitis.</title>
        <authorList>
            <person name="Gan H.M."/>
            <person name="Savka M.A."/>
        </authorList>
    </citation>
    <scope>NUCLEOTIDE SEQUENCE [LARGE SCALE GENOMIC DNA]</scope>
    <source>
        <strain evidence="12 13">AB4</strain>
    </source>
</reference>
<keyword evidence="10" id="KW-0472">Membrane</keyword>
<dbReference type="InterPro" id="IPR003593">
    <property type="entry name" value="AAA+_ATPase"/>
</dbReference>
<evidence type="ECO:0000313" key="12">
    <source>
        <dbReference type="EMBL" id="MUP06116.1"/>
    </source>
</evidence>